<reference evidence="3" key="1">
    <citation type="journal article" date="2015" name="Genome Announc.">
        <title>Draft whole-genome sequence of the biocontrol agent Trichoderma harzianum T6776.</title>
        <authorList>
            <person name="Baroncelli R."/>
            <person name="Piaggeschi G."/>
            <person name="Fiorini L."/>
            <person name="Bertolini E."/>
            <person name="Zapparata A."/>
            <person name="Pe M.E."/>
            <person name="Sarrocco S."/>
            <person name="Vannacci G."/>
        </authorList>
    </citation>
    <scope>NUCLEOTIDE SEQUENCE [LARGE SCALE GENOMIC DNA]</scope>
    <source>
        <strain evidence="3">T6776</strain>
    </source>
</reference>
<protein>
    <submittedName>
        <fullName evidence="2">Uncharacterized protein</fullName>
    </submittedName>
</protein>
<accession>A0A0F9X7C2</accession>
<evidence type="ECO:0000313" key="2">
    <source>
        <dbReference type="EMBL" id="KKP00450.1"/>
    </source>
</evidence>
<dbReference type="Proteomes" id="UP000034112">
    <property type="component" value="Unassembled WGS sequence"/>
</dbReference>
<name>A0A0F9X7C2_TRIHA</name>
<proteinExistence type="predicted"/>
<dbReference type="OMA" id="WAKRSLT"/>
<sequence>MALRKPDFHLQMPTMSQSDLQYQPRSPMRSPRFREDFDAPFSESFLDPPQPPKTSYFDESKNKIAPPPQRSYDDSWVPPKRRPSVNDKVLQWAKRSLTIKRQRPPRLGEGFNDVRAPSSRSSRRISSLPVESVFGKRNTHIQPPTIITVSEIPKPV</sequence>
<feature type="region of interest" description="Disordered" evidence="1">
    <location>
        <begin position="101"/>
        <end position="127"/>
    </location>
</feature>
<dbReference type="EMBL" id="JOKZ01000252">
    <property type="protein sequence ID" value="KKP00450.1"/>
    <property type="molecule type" value="Genomic_DNA"/>
</dbReference>
<comment type="caution">
    <text evidence="2">The sequence shown here is derived from an EMBL/GenBank/DDBJ whole genome shotgun (WGS) entry which is preliminary data.</text>
</comment>
<dbReference type="OrthoDB" id="4939977at2759"/>
<gene>
    <name evidence="2" type="ORF">THAR02_07447</name>
</gene>
<feature type="compositionally biased region" description="Polar residues" evidence="1">
    <location>
        <begin position="13"/>
        <end position="24"/>
    </location>
</feature>
<feature type="compositionally biased region" description="Low complexity" evidence="1">
    <location>
        <begin position="118"/>
        <end position="127"/>
    </location>
</feature>
<feature type="region of interest" description="Disordered" evidence="1">
    <location>
        <begin position="1"/>
        <end position="83"/>
    </location>
</feature>
<dbReference type="AlphaFoldDB" id="A0A0F9X7C2"/>
<evidence type="ECO:0000256" key="1">
    <source>
        <dbReference type="SAM" id="MobiDB-lite"/>
    </source>
</evidence>
<evidence type="ECO:0000313" key="3">
    <source>
        <dbReference type="Proteomes" id="UP000034112"/>
    </source>
</evidence>
<organism evidence="2 3">
    <name type="scientific">Trichoderma harzianum</name>
    <name type="common">Hypocrea lixii</name>
    <dbReference type="NCBI Taxonomy" id="5544"/>
    <lineage>
        <taxon>Eukaryota</taxon>
        <taxon>Fungi</taxon>
        <taxon>Dikarya</taxon>
        <taxon>Ascomycota</taxon>
        <taxon>Pezizomycotina</taxon>
        <taxon>Sordariomycetes</taxon>
        <taxon>Hypocreomycetidae</taxon>
        <taxon>Hypocreales</taxon>
        <taxon>Hypocreaceae</taxon>
        <taxon>Trichoderma</taxon>
    </lineage>
</organism>